<dbReference type="AlphaFoldDB" id="A0A6A6H3Z8"/>
<keyword evidence="2" id="KW-1185">Reference proteome</keyword>
<reference evidence="1" key="1">
    <citation type="journal article" date="2020" name="Stud. Mycol.">
        <title>101 Dothideomycetes genomes: a test case for predicting lifestyles and emergence of pathogens.</title>
        <authorList>
            <person name="Haridas S."/>
            <person name="Albert R."/>
            <person name="Binder M."/>
            <person name="Bloem J."/>
            <person name="Labutti K."/>
            <person name="Salamov A."/>
            <person name="Andreopoulos B."/>
            <person name="Baker S."/>
            <person name="Barry K."/>
            <person name="Bills G."/>
            <person name="Bluhm B."/>
            <person name="Cannon C."/>
            <person name="Castanera R."/>
            <person name="Culley D."/>
            <person name="Daum C."/>
            <person name="Ezra D."/>
            <person name="Gonzalez J."/>
            <person name="Henrissat B."/>
            <person name="Kuo A."/>
            <person name="Liang C."/>
            <person name="Lipzen A."/>
            <person name="Lutzoni F."/>
            <person name="Magnuson J."/>
            <person name="Mondo S."/>
            <person name="Nolan M."/>
            <person name="Ohm R."/>
            <person name="Pangilinan J."/>
            <person name="Park H.-J."/>
            <person name="Ramirez L."/>
            <person name="Alfaro M."/>
            <person name="Sun H."/>
            <person name="Tritt A."/>
            <person name="Yoshinaga Y."/>
            <person name="Zwiers L.-H."/>
            <person name="Turgeon B."/>
            <person name="Goodwin S."/>
            <person name="Spatafora J."/>
            <person name="Crous P."/>
            <person name="Grigoriev I."/>
        </authorList>
    </citation>
    <scope>NUCLEOTIDE SEQUENCE</scope>
    <source>
        <strain evidence="1">Tuck. ex Michener</strain>
    </source>
</reference>
<dbReference type="PANTHER" id="PTHR42085:SF2">
    <property type="entry name" value="F-BOX DOMAIN-CONTAINING PROTEIN"/>
    <property type="match status" value="1"/>
</dbReference>
<organism evidence="1 2">
    <name type="scientific">Viridothelium virens</name>
    <name type="common">Speckled blister lichen</name>
    <name type="synonym">Trypethelium virens</name>
    <dbReference type="NCBI Taxonomy" id="1048519"/>
    <lineage>
        <taxon>Eukaryota</taxon>
        <taxon>Fungi</taxon>
        <taxon>Dikarya</taxon>
        <taxon>Ascomycota</taxon>
        <taxon>Pezizomycotina</taxon>
        <taxon>Dothideomycetes</taxon>
        <taxon>Dothideomycetes incertae sedis</taxon>
        <taxon>Trypetheliales</taxon>
        <taxon>Trypetheliaceae</taxon>
        <taxon>Viridothelium</taxon>
    </lineage>
</organism>
<evidence type="ECO:0008006" key="3">
    <source>
        <dbReference type="Google" id="ProtNLM"/>
    </source>
</evidence>
<dbReference type="InterPro" id="IPR038883">
    <property type="entry name" value="AN11006-like"/>
</dbReference>
<name>A0A6A6H3Z8_VIRVR</name>
<evidence type="ECO:0000313" key="2">
    <source>
        <dbReference type="Proteomes" id="UP000800092"/>
    </source>
</evidence>
<dbReference type="PANTHER" id="PTHR42085">
    <property type="entry name" value="F-BOX DOMAIN-CONTAINING PROTEIN"/>
    <property type="match status" value="1"/>
</dbReference>
<evidence type="ECO:0000313" key="1">
    <source>
        <dbReference type="EMBL" id="KAF2232619.1"/>
    </source>
</evidence>
<accession>A0A6A6H3Z8</accession>
<dbReference type="OrthoDB" id="5413827at2759"/>
<proteinExistence type="predicted"/>
<dbReference type="EMBL" id="ML991814">
    <property type="protein sequence ID" value="KAF2232619.1"/>
    <property type="molecule type" value="Genomic_DNA"/>
</dbReference>
<dbReference type="Proteomes" id="UP000800092">
    <property type="component" value="Unassembled WGS sequence"/>
</dbReference>
<protein>
    <recommendedName>
        <fullName evidence="3">F-box domain-containing protein</fullName>
    </recommendedName>
</protein>
<sequence length="295" mass="32412">MSLLDLPAELRNLIYEFVFTPPYTTTLLSNPPLPPPASSILRPLLTCRLIHSEASHLAYASIPFLTHSAAPLELSSSTSTTIPPANSSLSSSNPSSPSPLRLPLSLLASIRHIQLSAQISHLRPLGESWHGLAFGCSALHLSSLTLLPRRPEAYFGAYAEVAYLSQCHTLAYILAEMVREMGGGSVDKSGSRSVSVRKLVVRLEGCFEQEEIRRLVYRSLVFRLWKGQRRKEGAAEEEERRGFEEREGGREFWVWMGEGAGQEGKGRSLNSEFRNLSEGVLGTSSAAGWGYVAMP</sequence>
<gene>
    <name evidence="1" type="ORF">EV356DRAFT_247255</name>
</gene>